<reference evidence="1" key="1">
    <citation type="journal article" date="2019" name="bioRxiv">
        <title>The Genome of the Zebra Mussel, Dreissena polymorpha: A Resource for Invasive Species Research.</title>
        <authorList>
            <person name="McCartney M.A."/>
            <person name="Auch B."/>
            <person name="Kono T."/>
            <person name="Mallez S."/>
            <person name="Zhang Y."/>
            <person name="Obille A."/>
            <person name="Becker A."/>
            <person name="Abrahante J.E."/>
            <person name="Garbe J."/>
            <person name="Badalamenti J.P."/>
            <person name="Herman A."/>
            <person name="Mangelson H."/>
            <person name="Liachko I."/>
            <person name="Sullivan S."/>
            <person name="Sone E.D."/>
            <person name="Koren S."/>
            <person name="Silverstein K.A.T."/>
            <person name="Beckman K.B."/>
            <person name="Gohl D.M."/>
        </authorList>
    </citation>
    <scope>NUCLEOTIDE SEQUENCE</scope>
    <source>
        <strain evidence="1">Duluth1</strain>
        <tissue evidence="1">Whole animal</tissue>
    </source>
</reference>
<dbReference type="AlphaFoldDB" id="A0A9D4S3D2"/>
<sequence length="216" mass="23757">MYSKSNIVGSLDTQQISESSKVRVFDTSVDYSNAEQIYKCVNLKTEKLASTPICVYDPSVDNVVSSNIIRLGSWEADLILNVVKLLQDNPSLSFLGIGCNVGVYTLAVAKFGRRVTALDANRKNLEMVATSLVKGNLTGNVRLTWNAISDQEETVRFNHRKGNIGALQMISGKGPINDSRGDKSSKAIVLDNLVPLFRQQSLVIKMDIETFELKAL</sequence>
<dbReference type="Proteomes" id="UP000828390">
    <property type="component" value="Unassembled WGS sequence"/>
</dbReference>
<dbReference type="InterPro" id="IPR029063">
    <property type="entry name" value="SAM-dependent_MTases_sf"/>
</dbReference>
<dbReference type="NCBIfam" id="TIGR01444">
    <property type="entry name" value="fkbM_fam"/>
    <property type="match status" value="1"/>
</dbReference>
<dbReference type="PANTHER" id="PTHR34203">
    <property type="entry name" value="METHYLTRANSFERASE, FKBM FAMILY PROTEIN"/>
    <property type="match status" value="1"/>
</dbReference>
<organism evidence="1 2">
    <name type="scientific">Dreissena polymorpha</name>
    <name type="common">Zebra mussel</name>
    <name type="synonym">Mytilus polymorpha</name>
    <dbReference type="NCBI Taxonomy" id="45954"/>
    <lineage>
        <taxon>Eukaryota</taxon>
        <taxon>Metazoa</taxon>
        <taxon>Spiralia</taxon>
        <taxon>Lophotrochozoa</taxon>
        <taxon>Mollusca</taxon>
        <taxon>Bivalvia</taxon>
        <taxon>Autobranchia</taxon>
        <taxon>Heteroconchia</taxon>
        <taxon>Euheterodonta</taxon>
        <taxon>Imparidentia</taxon>
        <taxon>Neoheterodontei</taxon>
        <taxon>Myida</taxon>
        <taxon>Dreissenoidea</taxon>
        <taxon>Dreissenidae</taxon>
        <taxon>Dreissena</taxon>
    </lineage>
</organism>
<name>A0A9D4S3D2_DREPO</name>
<evidence type="ECO:0000313" key="2">
    <source>
        <dbReference type="Proteomes" id="UP000828390"/>
    </source>
</evidence>
<accession>A0A9D4S3D2</accession>
<dbReference type="SUPFAM" id="SSF53335">
    <property type="entry name" value="S-adenosyl-L-methionine-dependent methyltransferases"/>
    <property type="match status" value="1"/>
</dbReference>
<dbReference type="InterPro" id="IPR006342">
    <property type="entry name" value="FkbM_mtfrase"/>
</dbReference>
<reference evidence="1" key="2">
    <citation type="submission" date="2020-11" db="EMBL/GenBank/DDBJ databases">
        <authorList>
            <person name="McCartney M.A."/>
            <person name="Auch B."/>
            <person name="Kono T."/>
            <person name="Mallez S."/>
            <person name="Becker A."/>
            <person name="Gohl D.M."/>
            <person name="Silverstein K.A.T."/>
            <person name="Koren S."/>
            <person name="Bechman K.B."/>
            <person name="Herman A."/>
            <person name="Abrahante J.E."/>
            <person name="Garbe J."/>
        </authorList>
    </citation>
    <scope>NUCLEOTIDE SEQUENCE</scope>
    <source>
        <strain evidence="1">Duluth1</strain>
        <tissue evidence="1">Whole animal</tissue>
    </source>
</reference>
<dbReference type="InterPro" id="IPR052514">
    <property type="entry name" value="SAM-dependent_MTase"/>
</dbReference>
<proteinExistence type="predicted"/>
<dbReference type="Gene3D" id="3.40.50.150">
    <property type="entry name" value="Vaccinia Virus protein VP39"/>
    <property type="match status" value="1"/>
</dbReference>
<dbReference type="EMBL" id="JAIWYP010000001">
    <property type="protein sequence ID" value="KAH3888958.1"/>
    <property type="molecule type" value="Genomic_DNA"/>
</dbReference>
<keyword evidence="2" id="KW-1185">Reference proteome</keyword>
<dbReference type="PANTHER" id="PTHR34203:SF15">
    <property type="entry name" value="SLL1173 PROTEIN"/>
    <property type="match status" value="1"/>
</dbReference>
<comment type="caution">
    <text evidence="1">The sequence shown here is derived from an EMBL/GenBank/DDBJ whole genome shotgun (WGS) entry which is preliminary data.</text>
</comment>
<evidence type="ECO:0000313" key="1">
    <source>
        <dbReference type="EMBL" id="KAH3888958.1"/>
    </source>
</evidence>
<gene>
    <name evidence="1" type="ORF">DPMN_013003</name>
</gene>
<protein>
    <submittedName>
        <fullName evidence="1">Uncharacterized protein</fullName>
    </submittedName>
</protein>